<dbReference type="PANTHER" id="PTHR12413">
    <property type="entry name" value="DOLICHYL GLYCOSYLTRANSFERASE"/>
    <property type="match status" value="1"/>
</dbReference>
<keyword evidence="4 10" id="KW-0328">Glycosyltransferase</keyword>
<dbReference type="GO" id="GO:0042283">
    <property type="term" value="F:dolichyl pyrophosphate Glc1Man9GlcNAc2 alpha-1,3-glucosyltransferase activity"/>
    <property type="evidence" value="ECO:0007669"/>
    <property type="project" value="TreeGrafter"/>
</dbReference>
<reference evidence="11" key="1">
    <citation type="journal article" date="2014" name="Nat. Commun.">
        <title>The rainbow trout genome provides novel insights into evolution after whole-genome duplication in vertebrates.</title>
        <authorList>
            <person name="Berthelot C."/>
            <person name="Brunet F."/>
            <person name="Chalopin D."/>
            <person name="Juanchich A."/>
            <person name="Bernard M."/>
            <person name="Noel B."/>
            <person name="Bento P."/>
            <person name="Da Silva C."/>
            <person name="Labadie K."/>
            <person name="Alberti A."/>
            <person name="Aury J.M."/>
            <person name="Louis A."/>
            <person name="Dehais P."/>
            <person name="Bardou P."/>
            <person name="Montfort J."/>
            <person name="Klopp C."/>
            <person name="Cabau C."/>
            <person name="Gaspin C."/>
            <person name="Thorgaard G.H."/>
            <person name="Boussaha M."/>
            <person name="Quillet E."/>
            <person name="Guyomard R."/>
            <person name="Galiana D."/>
            <person name="Bobe J."/>
            <person name="Volff J.N."/>
            <person name="Genet C."/>
            <person name="Wincker P."/>
            <person name="Jaillon O."/>
            <person name="Roest Crollius H."/>
            <person name="Guiguen Y."/>
        </authorList>
    </citation>
    <scope>NUCLEOTIDE SEQUENCE [LARGE SCALE GENOMIC DNA]</scope>
</reference>
<evidence type="ECO:0000256" key="5">
    <source>
        <dbReference type="ARBA" id="ARBA00022679"/>
    </source>
</evidence>
<feature type="transmembrane region" description="Helical" evidence="10">
    <location>
        <begin position="236"/>
        <end position="258"/>
    </location>
</feature>
<evidence type="ECO:0000313" key="11">
    <source>
        <dbReference type="EMBL" id="CDQ89645.1"/>
    </source>
</evidence>
<dbReference type="GO" id="GO:0006487">
    <property type="term" value="P:protein N-linked glycosylation"/>
    <property type="evidence" value="ECO:0007669"/>
    <property type="project" value="TreeGrafter"/>
</dbReference>
<evidence type="ECO:0000256" key="10">
    <source>
        <dbReference type="RuleBase" id="RU363110"/>
    </source>
</evidence>
<evidence type="ECO:0000256" key="6">
    <source>
        <dbReference type="ARBA" id="ARBA00022692"/>
    </source>
</evidence>
<dbReference type="EMBL" id="FR909699">
    <property type="protein sequence ID" value="CDQ89645.1"/>
    <property type="molecule type" value="Genomic_DNA"/>
</dbReference>
<reference evidence="11" key="2">
    <citation type="submission" date="2014-03" db="EMBL/GenBank/DDBJ databases">
        <authorList>
            <person name="Genoscope - CEA"/>
        </authorList>
    </citation>
    <scope>NUCLEOTIDE SEQUENCE</scope>
</reference>
<keyword evidence="9 10" id="KW-0472">Membrane</keyword>
<keyword evidence="8 10" id="KW-1133">Transmembrane helix</keyword>
<dbReference type="InterPro" id="IPR004856">
    <property type="entry name" value="Glyco_trans_ALG6/ALG8"/>
</dbReference>
<feature type="transmembrane region" description="Helical" evidence="10">
    <location>
        <begin position="161"/>
        <end position="179"/>
    </location>
</feature>
<name>A0A060YKH7_ONCMY</name>
<sequence length="259" mass="29604">MATPRADDWSWFPALALGVSFLKCILINAYHSTDFEVHRNWLAITHSLPVSKWYHENTSEWTLDYPPLFAWFEYSLSHVAQHFDKEMLVVQNLLYTSPATILFQRLSVIVTDIVFIYAVKECCRSVREEKGSKDLLGHPFFILAALLLWNFGLLIVDHIHFQYNGFLFGILLLSVARHLQGRHLEGALLFTVLLNLKHIYLYIAPAYGIFLLRSYCFTEDNTDGSVRWSSFSPVRLVALGSIVISVGALSFGPFIAMVQ</sequence>
<organism evidence="11 12">
    <name type="scientific">Oncorhynchus mykiss</name>
    <name type="common">Rainbow trout</name>
    <name type="synonym">Salmo gairdneri</name>
    <dbReference type="NCBI Taxonomy" id="8022"/>
    <lineage>
        <taxon>Eukaryota</taxon>
        <taxon>Metazoa</taxon>
        <taxon>Chordata</taxon>
        <taxon>Craniata</taxon>
        <taxon>Vertebrata</taxon>
        <taxon>Euteleostomi</taxon>
        <taxon>Actinopterygii</taxon>
        <taxon>Neopterygii</taxon>
        <taxon>Teleostei</taxon>
        <taxon>Protacanthopterygii</taxon>
        <taxon>Salmoniformes</taxon>
        <taxon>Salmonidae</taxon>
        <taxon>Salmoninae</taxon>
        <taxon>Oncorhynchus</taxon>
    </lineage>
</organism>
<comment type="pathway">
    <text evidence="2 10">Protein modification; protein glycosylation.</text>
</comment>
<feature type="transmembrane region" description="Helical" evidence="10">
    <location>
        <begin position="199"/>
        <end position="216"/>
    </location>
</feature>
<dbReference type="PaxDb" id="8022-A0A060YKH7"/>
<dbReference type="PANTHER" id="PTHR12413:SF2">
    <property type="entry name" value="DOLICHYL PYROPHOSPHATE GLC1MAN9GLCNAC2 ALPHA-1,3-GLUCOSYLTRANSFERASE-RELATED"/>
    <property type="match status" value="1"/>
</dbReference>
<comment type="caution">
    <text evidence="10">Lacks conserved residue(s) required for the propagation of feature annotation.</text>
</comment>
<evidence type="ECO:0000256" key="4">
    <source>
        <dbReference type="ARBA" id="ARBA00022676"/>
    </source>
</evidence>
<proteinExistence type="inferred from homology"/>
<keyword evidence="5 10" id="KW-0808">Transferase</keyword>
<dbReference type="Proteomes" id="UP000193380">
    <property type="component" value="Unassembled WGS sequence"/>
</dbReference>
<dbReference type="EC" id="2.4.1.-" evidence="10"/>
<dbReference type="UniPathway" id="UPA00378"/>
<keyword evidence="7 10" id="KW-0256">Endoplasmic reticulum</keyword>
<dbReference type="Pfam" id="PF03155">
    <property type="entry name" value="Alg6_Alg8"/>
    <property type="match status" value="1"/>
</dbReference>
<keyword evidence="6 10" id="KW-0812">Transmembrane</keyword>
<evidence type="ECO:0000256" key="9">
    <source>
        <dbReference type="ARBA" id="ARBA00023136"/>
    </source>
</evidence>
<feature type="transmembrane region" description="Helical" evidence="10">
    <location>
        <begin position="135"/>
        <end position="155"/>
    </location>
</feature>
<evidence type="ECO:0000256" key="8">
    <source>
        <dbReference type="ARBA" id="ARBA00022989"/>
    </source>
</evidence>
<evidence type="ECO:0000313" key="12">
    <source>
        <dbReference type="Proteomes" id="UP000193380"/>
    </source>
</evidence>
<dbReference type="STRING" id="8022.A0A060YKH7"/>
<accession>A0A060YKH7</accession>
<gene>
    <name evidence="11" type="ORF">GSONMT00046486001</name>
</gene>
<dbReference type="AlphaFoldDB" id="A0A060YKH7"/>
<evidence type="ECO:0000256" key="1">
    <source>
        <dbReference type="ARBA" id="ARBA00004477"/>
    </source>
</evidence>
<comment type="similarity">
    <text evidence="3 10">Belongs to the ALG6/ALG8 glucosyltransferase family.</text>
</comment>
<dbReference type="GO" id="GO:0005789">
    <property type="term" value="C:endoplasmic reticulum membrane"/>
    <property type="evidence" value="ECO:0007669"/>
    <property type="project" value="UniProtKB-SubCell"/>
</dbReference>
<protein>
    <recommendedName>
        <fullName evidence="10">Alpha-1,3-glucosyltransferase</fullName>
        <ecNumber evidence="10">2.4.1.-</ecNumber>
    </recommendedName>
</protein>
<evidence type="ECO:0000256" key="3">
    <source>
        <dbReference type="ARBA" id="ARBA00008715"/>
    </source>
</evidence>
<evidence type="ECO:0000256" key="7">
    <source>
        <dbReference type="ARBA" id="ARBA00022824"/>
    </source>
</evidence>
<evidence type="ECO:0000256" key="2">
    <source>
        <dbReference type="ARBA" id="ARBA00004922"/>
    </source>
</evidence>
<feature type="transmembrane region" description="Helical" evidence="10">
    <location>
        <begin position="12"/>
        <end position="30"/>
    </location>
</feature>
<comment type="subcellular location">
    <subcellularLocation>
        <location evidence="1 10">Endoplasmic reticulum membrane</location>
        <topology evidence="1 10">Multi-pass membrane protein</topology>
    </subcellularLocation>
</comment>